<gene>
    <name evidence="1" type="ORF">KSV97_07165</name>
    <name evidence="2" type="ORF">KSW06_07015</name>
</gene>
<dbReference type="Proteomes" id="UP001197492">
    <property type="component" value="Unassembled WGS sequence"/>
</dbReference>
<dbReference type="EMBL" id="JAHOEL010000039">
    <property type="protein sequence ID" value="MBV3393006.1"/>
    <property type="molecule type" value="Genomic_DNA"/>
</dbReference>
<evidence type="ECO:0000313" key="3">
    <source>
        <dbReference type="Proteomes" id="UP001196408"/>
    </source>
</evidence>
<reference evidence="1 4" key="1">
    <citation type="submission" date="2021-06" db="EMBL/GenBank/DDBJ databases">
        <title>Collection of gut derived symbiotic bacterial strains cultured from healthy donors.</title>
        <authorList>
            <person name="Lin H."/>
            <person name="Littmann E."/>
            <person name="Pamer E.G."/>
        </authorList>
    </citation>
    <scope>NUCLEOTIDE SEQUENCE</scope>
    <source>
        <strain evidence="2 4">MSK.21.70</strain>
        <strain evidence="1">MSK.21.82</strain>
    </source>
</reference>
<evidence type="ECO:0000313" key="2">
    <source>
        <dbReference type="EMBL" id="MBV3393006.1"/>
    </source>
</evidence>
<dbReference type="EMBL" id="JAHOEF010000041">
    <property type="protein sequence ID" value="MBV3382999.1"/>
    <property type="molecule type" value="Genomic_DNA"/>
</dbReference>
<dbReference type="AlphaFoldDB" id="A0AAW4MU47"/>
<organism evidence="1 3">
    <name type="scientific">Catenibacterium mitsuokai</name>
    <dbReference type="NCBI Taxonomy" id="100886"/>
    <lineage>
        <taxon>Bacteria</taxon>
        <taxon>Bacillati</taxon>
        <taxon>Bacillota</taxon>
        <taxon>Erysipelotrichia</taxon>
        <taxon>Erysipelotrichales</taxon>
        <taxon>Coprobacillaceae</taxon>
        <taxon>Catenibacterium</taxon>
    </lineage>
</organism>
<name>A0AAW4MU47_9FIRM</name>
<keyword evidence="4" id="KW-1185">Reference proteome</keyword>
<comment type="caution">
    <text evidence="1">The sequence shown here is derived from an EMBL/GenBank/DDBJ whole genome shotgun (WGS) entry which is preliminary data.</text>
</comment>
<dbReference type="Proteomes" id="UP001196408">
    <property type="component" value="Unassembled WGS sequence"/>
</dbReference>
<evidence type="ECO:0000313" key="1">
    <source>
        <dbReference type="EMBL" id="MBV3382999.1"/>
    </source>
</evidence>
<protein>
    <submittedName>
        <fullName evidence="1">Uncharacterized protein</fullName>
    </submittedName>
</protein>
<accession>A0AAW4MU47</accession>
<dbReference type="RefSeq" id="WP_217747795.1">
    <property type="nucleotide sequence ID" value="NZ_JAHOEB010000039.1"/>
</dbReference>
<evidence type="ECO:0000313" key="4">
    <source>
        <dbReference type="Proteomes" id="UP001197492"/>
    </source>
</evidence>
<proteinExistence type="predicted"/>
<sequence length="158" mass="17447">MNNQLQQATKNASSSIEQTRASILQTVSENYYSASDGANLASTVSTIQQTTESIQMGFVKKEDFSSLSDTVSNNQTQLNTYIRFNADGIEIGKQESEFKTKQTNSKYSILQNNDEVAYFANNRMYNSNIEVSSSLRIGNFGFIVNSDGSLTFKKVGGD</sequence>